<protein>
    <submittedName>
        <fullName evidence="1">Acyl-coenzyme A oxidase</fullName>
    </submittedName>
</protein>
<dbReference type="EMBL" id="BLLF01001495">
    <property type="protein sequence ID" value="GFH19641.1"/>
    <property type="molecule type" value="Genomic_DNA"/>
</dbReference>
<evidence type="ECO:0000313" key="3">
    <source>
        <dbReference type="Proteomes" id="UP000485058"/>
    </source>
</evidence>
<gene>
    <name evidence="1" type="ORF">HaLaN_03707</name>
    <name evidence="2" type="ORF">HaLaN_16615</name>
</gene>
<organism evidence="1 3">
    <name type="scientific">Haematococcus lacustris</name>
    <name type="common">Green alga</name>
    <name type="synonym">Haematococcus pluvialis</name>
    <dbReference type="NCBI Taxonomy" id="44745"/>
    <lineage>
        <taxon>Eukaryota</taxon>
        <taxon>Viridiplantae</taxon>
        <taxon>Chlorophyta</taxon>
        <taxon>core chlorophytes</taxon>
        <taxon>Chlorophyceae</taxon>
        <taxon>CS clade</taxon>
        <taxon>Chlamydomonadales</taxon>
        <taxon>Haematococcaceae</taxon>
        <taxon>Haematococcus</taxon>
    </lineage>
</organism>
<evidence type="ECO:0000313" key="1">
    <source>
        <dbReference type="EMBL" id="GFH08699.1"/>
    </source>
</evidence>
<feature type="non-terminal residue" evidence="1">
    <location>
        <position position="106"/>
    </location>
</feature>
<name>A0A699YR69_HAELA</name>
<dbReference type="EMBL" id="BLLF01000179">
    <property type="protein sequence ID" value="GFH08699.1"/>
    <property type="molecule type" value="Genomic_DNA"/>
</dbReference>
<reference evidence="1 3" key="1">
    <citation type="submission" date="2020-02" db="EMBL/GenBank/DDBJ databases">
        <title>Draft genome sequence of Haematococcus lacustris strain NIES-144.</title>
        <authorList>
            <person name="Morimoto D."/>
            <person name="Nakagawa S."/>
            <person name="Yoshida T."/>
            <person name="Sawayama S."/>
        </authorList>
    </citation>
    <scope>NUCLEOTIDE SEQUENCE [LARGE SCALE GENOMIC DNA]</scope>
    <source>
        <strain evidence="1 3">NIES-144</strain>
    </source>
</reference>
<comment type="caution">
    <text evidence="1">The sequence shown here is derived from an EMBL/GenBank/DDBJ whole genome shotgun (WGS) entry which is preliminary data.</text>
</comment>
<dbReference type="Proteomes" id="UP000485058">
    <property type="component" value="Unassembled WGS sequence"/>
</dbReference>
<keyword evidence="3" id="KW-1185">Reference proteome</keyword>
<proteinExistence type="predicted"/>
<dbReference type="AlphaFoldDB" id="A0A699YR69"/>
<accession>A0A699YR69</accession>
<sequence>METYLDDQRELKLKICELFRSNPDLLPPSLEGLPKEEHRALVRRQLHALLDAGHNPLELFSKDLKGYFKTGEVLALVDLSLMVKSGVQYSLWGGSVLNLGTERHRR</sequence>
<feature type="non-terminal residue" evidence="1">
    <location>
        <position position="1"/>
    </location>
</feature>
<evidence type="ECO:0000313" key="2">
    <source>
        <dbReference type="EMBL" id="GFH19641.1"/>
    </source>
</evidence>